<evidence type="ECO:0000256" key="1">
    <source>
        <dbReference type="SAM" id="Phobius"/>
    </source>
</evidence>
<feature type="transmembrane region" description="Helical" evidence="1">
    <location>
        <begin position="46"/>
        <end position="62"/>
    </location>
</feature>
<comment type="caution">
    <text evidence="2">The sequence shown here is derived from an EMBL/GenBank/DDBJ whole genome shotgun (WGS) entry which is preliminary data.</text>
</comment>
<protein>
    <submittedName>
        <fullName evidence="2">Uncharacterized protein</fullName>
    </submittedName>
</protein>
<reference evidence="2 3" key="1">
    <citation type="submission" date="2015-01" db="EMBL/GenBank/DDBJ databases">
        <title>Evolution of Trichinella species and genotypes.</title>
        <authorList>
            <person name="Korhonen P.K."/>
            <person name="Edoardo P."/>
            <person name="Giuseppe L.R."/>
            <person name="Gasser R.B."/>
        </authorList>
    </citation>
    <scope>NUCLEOTIDE SEQUENCE [LARGE SCALE GENOMIC DNA]</scope>
    <source>
        <strain evidence="2">ISS417</strain>
    </source>
</reference>
<dbReference type="OrthoDB" id="10315788at2759"/>
<evidence type="ECO:0000313" key="2">
    <source>
        <dbReference type="EMBL" id="KRX44665.1"/>
    </source>
</evidence>
<keyword evidence="3" id="KW-1185">Reference proteome</keyword>
<dbReference type="Proteomes" id="UP000055048">
    <property type="component" value="Unassembled WGS sequence"/>
</dbReference>
<dbReference type="AlphaFoldDB" id="A0A0V0U0A1"/>
<proteinExistence type="predicted"/>
<accession>A0A0V0U0A1</accession>
<sequence>MHVFILENLSIILALLFLYHVENALRFGDIAILYCKMTAVGSARKFKKNLGIIFYIFIWFYIKSLVSCIDD</sequence>
<keyword evidence="1" id="KW-0812">Transmembrane</keyword>
<evidence type="ECO:0000313" key="3">
    <source>
        <dbReference type="Proteomes" id="UP000055048"/>
    </source>
</evidence>
<gene>
    <name evidence="2" type="ORF">T05_11404</name>
</gene>
<organism evidence="2 3">
    <name type="scientific">Trichinella murrelli</name>
    <dbReference type="NCBI Taxonomy" id="144512"/>
    <lineage>
        <taxon>Eukaryota</taxon>
        <taxon>Metazoa</taxon>
        <taxon>Ecdysozoa</taxon>
        <taxon>Nematoda</taxon>
        <taxon>Enoplea</taxon>
        <taxon>Dorylaimia</taxon>
        <taxon>Trichinellida</taxon>
        <taxon>Trichinellidae</taxon>
        <taxon>Trichinella</taxon>
    </lineage>
</organism>
<dbReference type="EMBL" id="JYDJ01000091">
    <property type="protein sequence ID" value="KRX44665.1"/>
    <property type="molecule type" value="Genomic_DNA"/>
</dbReference>
<keyword evidence="1" id="KW-1133">Transmembrane helix</keyword>
<name>A0A0V0U0A1_9BILA</name>
<keyword evidence="1" id="KW-0472">Membrane</keyword>